<dbReference type="SUPFAM" id="SSF81383">
    <property type="entry name" value="F-box domain"/>
    <property type="match status" value="1"/>
</dbReference>
<evidence type="ECO:0000259" key="1">
    <source>
        <dbReference type="Pfam" id="PF00646"/>
    </source>
</evidence>
<name>A0AAW2C772_9ROSI</name>
<dbReference type="InterPro" id="IPR006527">
    <property type="entry name" value="F-box-assoc_dom_typ1"/>
</dbReference>
<dbReference type="AlphaFoldDB" id="A0AAW2C772"/>
<gene>
    <name evidence="3" type="ORF">SO802_023803</name>
</gene>
<dbReference type="InterPro" id="IPR017451">
    <property type="entry name" value="F-box-assoc_interact_dom"/>
</dbReference>
<accession>A0AAW2C772</accession>
<dbReference type="Proteomes" id="UP001459277">
    <property type="component" value="Unassembled WGS sequence"/>
</dbReference>
<dbReference type="InterPro" id="IPR001810">
    <property type="entry name" value="F-box_dom"/>
</dbReference>
<evidence type="ECO:0008006" key="5">
    <source>
        <dbReference type="Google" id="ProtNLM"/>
    </source>
</evidence>
<comment type="caution">
    <text evidence="3">The sequence shown here is derived from an EMBL/GenBank/DDBJ whole genome shotgun (WGS) entry which is preliminary data.</text>
</comment>
<dbReference type="EMBL" id="JAZDWU010000008">
    <property type="protein sequence ID" value="KAK9994100.1"/>
    <property type="molecule type" value="Genomic_DNA"/>
</dbReference>
<dbReference type="PANTHER" id="PTHR31672">
    <property type="entry name" value="BNACNNG10540D PROTEIN"/>
    <property type="match status" value="1"/>
</dbReference>
<organism evidence="3 4">
    <name type="scientific">Lithocarpus litseifolius</name>
    <dbReference type="NCBI Taxonomy" id="425828"/>
    <lineage>
        <taxon>Eukaryota</taxon>
        <taxon>Viridiplantae</taxon>
        <taxon>Streptophyta</taxon>
        <taxon>Embryophyta</taxon>
        <taxon>Tracheophyta</taxon>
        <taxon>Spermatophyta</taxon>
        <taxon>Magnoliopsida</taxon>
        <taxon>eudicotyledons</taxon>
        <taxon>Gunneridae</taxon>
        <taxon>Pentapetalae</taxon>
        <taxon>rosids</taxon>
        <taxon>fabids</taxon>
        <taxon>Fagales</taxon>
        <taxon>Fagaceae</taxon>
        <taxon>Lithocarpus</taxon>
    </lineage>
</organism>
<dbReference type="PANTHER" id="PTHR31672:SF13">
    <property type="entry name" value="F-BOX PROTEIN CPR30-LIKE"/>
    <property type="match status" value="1"/>
</dbReference>
<protein>
    <recommendedName>
        <fullName evidence="5">F-box domain-containing protein</fullName>
    </recommendedName>
</protein>
<keyword evidence="4" id="KW-1185">Reference proteome</keyword>
<evidence type="ECO:0000313" key="3">
    <source>
        <dbReference type="EMBL" id="KAK9994100.1"/>
    </source>
</evidence>
<evidence type="ECO:0000313" key="4">
    <source>
        <dbReference type="Proteomes" id="UP001459277"/>
    </source>
</evidence>
<dbReference type="InterPro" id="IPR050796">
    <property type="entry name" value="SCF_F-box_component"/>
</dbReference>
<sequence>MSQRKEARPPMSLRRRTKHDLPDEIVLEILARLPVKSLLRFRKFAIMDVYLWNPSIRKFKRLPDTCLTQLRTVRLGFGYDSQNNDYKVVRISWTRAKPMPPPEVQVYSLSSDSWKRVELGLSCRPKFNFTMTFPFVSGRLHWMIRKIEGGGGQERRFTDMILSLDVNSEKFKELPLPGEGKCTKKGLCIIQGETGFD</sequence>
<dbReference type="Pfam" id="PF07734">
    <property type="entry name" value="FBA_1"/>
    <property type="match status" value="1"/>
</dbReference>
<evidence type="ECO:0000259" key="2">
    <source>
        <dbReference type="Pfam" id="PF07734"/>
    </source>
</evidence>
<feature type="domain" description="F-box associated beta-propeller type 1" evidence="2">
    <location>
        <begin position="48"/>
        <end position="183"/>
    </location>
</feature>
<feature type="domain" description="F-box" evidence="1">
    <location>
        <begin position="20"/>
        <end position="43"/>
    </location>
</feature>
<dbReference type="Pfam" id="PF00646">
    <property type="entry name" value="F-box"/>
    <property type="match status" value="1"/>
</dbReference>
<dbReference type="InterPro" id="IPR036047">
    <property type="entry name" value="F-box-like_dom_sf"/>
</dbReference>
<proteinExistence type="predicted"/>
<dbReference type="NCBIfam" id="TIGR01640">
    <property type="entry name" value="F_box_assoc_1"/>
    <property type="match status" value="1"/>
</dbReference>
<reference evidence="3 4" key="1">
    <citation type="submission" date="2024-01" db="EMBL/GenBank/DDBJ databases">
        <title>A telomere-to-telomere, gap-free genome of sweet tea (Lithocarpus litseifolius).</title>
        <authorList>
            <person name="Zhou J."/>
        </authorList>
    </citation>
    <scope>NUCLEOTIDE SEQUENCE [LARGE SCALE GENOMIC DNA]</scope>
    <source>
        <strain evidence="3">Zhou-2022a</strain>
        <tissue evidence="3">Leaf</tissue>
    </source>
</reference>